<keyword evidence="2" id="KW-1185">Reference proteome</keyword>
<sequence length="105" mass="11766">MKASSNMERRGQLKMILTIEDWKFLIGLSFFWVCKVAAEVAECETVIGVSDDLMLKKRFVKVTIEAFRGEELKLMGASKPTRQGWQFGAGWPIGSHKKVRGGLGC</sequence>
<gene>
    <name evidence="1" type="ORF">DEO72_LG10g959</name>
</gene>
<evidence type="ECO:0000313" key="2">
    <source>
        <dbReference type="Proteomes" id="UP000501690"/>
    </source>
</evidence>
<protein>
    <submittedName>
        <fullName evidence="1">Uncharacterized protein</fullName>
    </submittedName>
</protein>
<organism evidence="1 2">
    <name type="scientific">Vigna unguiculata</name>
    <name type="common">Cowpea</name>
    <dbReference type="NCBI Taxonomy" id="3917"/>
    <lineage>
        <taxon>Eukaryota</taxon>
        <taxon>Viridiplantae</taxon>
        <taxon>Streptophyta</taxon>
        <taxon>Embryophyta</taxon>
        <taxon>Tracheophyta</taxon>
        <taxon>Spermatophyta</taxon>
        <taxon>Magnoliopsida</taxon>
        <taxon>eudicotyledons</taxon>
        <taxon>Gunneridae</taxon>
        <taxon>Pentapetalae</taxon>
        <taxon>rosids</taxon>
        <taxon>fabids</taxon>
        <taxon>Fabales</taxon>
        <taxon>Fabaceae</taxon>
        <taxon>Papilionoideae</taxon>
        <taxon>50 kb inversion clade</taxon>
        <taxon>NPAAA clade</taxon>
        <taxon>indigoferoid/millettioid clade</taxon>
        <taxon>Phaseoleae</taxon>
        <taxon>Vigna</taxon>
    </lineage>
</organism>
<proteinExistence type="predicted"/>
<name>A0A4D6N7K9_VIGUN</name>
<evidence type="ECO:0000313" key="1">
    <source>
        <dbReference type="EMBL" id="QCE09736.1"/>
    </source>
</evidence>
<dbReference type="Proteomes" id="UP000501690">
    <property type="component" value="Linkage Group LG10"/>
</dbReference>
<accession>A0A4D6N7K9</accession>
<reference evidence="1 2" key="1">
    <citation type="submission" date="2019-04" db="EMBL/GenBank/DDBJ databases">
        <title>An improved genome assembly and genetic linkage map for asparagus bean, Vigna unguiculata ssp. sesquipedialis.</title>
        <authorList>
            <person name="Xia Q."/>
            <person name="Zhang R."/>
            <person name="Dong Y."/>
        </authorList>
    </citation>
    <scope>NUCLEOTIDE SEQUENCE [LARGE SCALE GENOMIC DNA]</scope>
    <source>
        <tissue evidence="1">Leaf</tissue>
    </source>
</reference>
<dbReference type="EMBL" id="CP039354">
    <property type="protein sequence ID" value="QCE09736.1"/>
    <property type="molecule type" value="Genomic_DNA"/>
</dbReference>
<dbReference type="AlphaFoldDB" id="A0A4D6N7K9"/>